<dbReference type="eggNOG" id="COG0758">
    <property type="taxonomic scope" value="Bacteria"/>
</dbReference>
<protein>
    <submittedName>
        <fullName evidence="3">DNA protecting protein DprA</fullName>
    </submittedName>
</protein>
<dbReference type="InterPro" id="IPR057666">
    <property type="entry name" value="DrpA_SLOG"/>
</dbReference>
<accession>D5EGF8</accession>
<feature type="domain" description="Smf/DprA SLOG" evidence="2">
    <location>
        <begin position="78"/>
        <end position="284"/>
    </location>
</feature>
<comment type="similarity">
    <text evidence="1">Belongs to the DprA/Smf family.</text>
</comment>
<dbReference type="NCBIfam" id="TIGR00732">
    <property type="entry name" value="dprA"/>
    <property type="match status" value="1"/>
</dbReference>
<evidence type="ECO:0000313" key="3">
    <source>
        <dbReference type="EMBL" id="ADE57640.1"/>
    </source>
</evidence>
<dbReference type="PANTHER" id="PTHR43022:SF1">
    <property type="entry name" value="PROTEIN SMF"/>
    <property type="match status" value="1"/>
</dbReference>
<name>D5EGF8_AMICL</name>
<organism evidence="3 4">
    <name type="scientific">Aminobacterium colombiense (strain DSM 12261 / ALA-1)</name>
    <dbReference type="NCBI Taxonomy" id="572547"/>
    <lineage>
        <taxon>Bacteria</taxon>
        <taxon>Thermotogati</taxon>
        <taxon>Synergistota</taxon>
        <taxon>Synergistia</taxon>
        <taxon>Synergistales</taxon>
        <taxon>Aminobacteriaceae</taxon>
        <taxon>Aminobacterium</taxon>
    </lineage>
</organism>
<evidence type="ECO:0000313" key="4">
    <source>
        <dbReference type="Proteomes" id="UP000002366"/>
    </source>
</evidence>
<dbReference type="STRING" id="572547.Amico_1523"/>
<dbReference type="RefSeq" id="WP_013048903.1">
    <property type="nucleotide sequence ID" value="NC_014011.1"/>
</dbReference>
<evidence type="ECO:0000259" key="2">
    <source>
        <dbReference type="Pfam" id="PF02481"/>
    </source>
</evidence>
<dbReference type="SUPFAM" id="SSF102405">
    <property type="entry name" value="MCP/YpsA-like"/>
    <property type="match status" value="1"/>
</dbReference>
<dbReference type="Gene3D" id="3.40.50.450">
    <property type="match status" value="1"/>
</dbReference>
<proteinExistence type="inferred from homology"/>
<dbReference type="HOGENOM" id="CLU_029601_0_3_0"/>
<dbReference type="AlphaFoldDB" id="D5EGF8"/>
<dbReference type="KEGG" id="aco:Amico_1523"/>
<dbReference type="EMBL" id="CP001997">
    <property type="protein sequence ID" value="ADE57640.1"/>
    <property type="molecule type" value="Genomic_DNA"/>
</dbReference>
<reference evidence="3 4" key="1">
    <citation type="journal article" date="2010" name="Stand. Genomic Sci.">
        <title>Complete genome sequence of Aminobacterium colombiense type strain (ALA-1).</title>
        <authorList>
            <person name="Chertkov O."/>
            <person name="Sikorski J."/>
            <person name="Brambilla E."/>
            <person name="Lapidus A."/>
            <person name="Copeland A."/>
            <person name="Glavina Del Rio T."/>
            <person name="Nolan M."/>
            <person name="Lucas S."/>
            <person name="Tice H."/>
            <person name="Cheng J.F."/>
            <person name="Han C."/>
            <person name="Detter J.C."/>
            <person name="Bruce D."/>
            <person name="Tapia R."/>
            <person name="Goodwin L."/>
            <person name="Pitluck S."/>
            <person name="Liolios K."/>
            <person name="Ivanova N."/>
            <person name="Mavromatis K."/>
            <person name="Ovchinnikova G."/>
            <person name="Pati A."/>
            <person name="Chen A."/>
            <person name="Palaniappan K."/>
            <person name="Land M."/>
            <person name="Hauser L."/>
            <person name="Chang Y.J."/>
            <person name="Jeffries C.D."/>
            <person name="Spring S."/>
            <person name="Rohde M."/>
            <person name="Goker M."/>
            <person name="Bristow J."/>
            <person name="Eisen J.A."/>
            <person name="Markowitz V."/>
            <person name="Hugenholtz P."/>
            <person name="Kyrpides N.C."/>
            <person name="Klenk H.P."/>
        </authorList>
    </citation>
    <scope>NUCLEOTIDE SEQUENCE [LARGE SCALE GENOMIC DNA]</scope>
    <source>
        <strain evidence="4">DSM 12261 / ALA-1</strain>
    </source>
</reference>
<dbReference type="OrthoDB" id="9785707at2"/>
<evidence type="ECO:0000256" key="1">
    <source>
        <dbReference type="ARBA" id="ARBA00006525"/>
    </source>
</evidence>
<keyword evidence="4" id="KW-1185">Reference proteome</keyword>
<dbReference type="Pfam" id="PF02481">
    <property type="entry name" value="DNA_processg_A"/>
    <property type="match status" value="1"/>
</dbReference>
<gene>
    <name evidence="3" type="ordered locus">Amico_1523</name>
</gene>
<dbReference type="GO" id="GO:0009294">
    <property type="term" value="P:DNA-mediated transformation"/>
    <property type="evidence" value="ECO:0007669"/>
    <property type="project" value="InterPro"/>
</dbReference>
<dbReference type="Proteomes" id="UP000002366">
    <property type="component" value="Chromosome"/>
</dbReference>
<sequence length="368" mass="40368">MTPRQQALLLMNALEADSRLWNRLVATEESMEALLSANLTEEQRGALSPGACERIVSLIRSKWVKRQENRWHSMGIQVLYYGEKGYPPSLQTMENAPLVLFVRGRSRLEKPMLAVVGTRRSTFYGQQVARALGRVAAERGCILLSGGALGIDGAAHGGCLESGGETAVILAHGHNRIYPRQHKDLFSKIVGSGALITEYGLGVDAKPWHFPKRNRIIAGLADVIVVVEAPVRSGAIVTAQLALDLGKEIWAVPGRIDEKVCKGSNKLLFDGANPLIDVSDFAETLCSKQLDLWGSDVRKNRQNQLDITEKEQKILNLFQIHGDRTVDNLSAECKMTAADVISCISHLSALNLIYQSGPGRWRASIDPK</sequence>
<dbReference type="InterPro" id="IPR003488">
    <property type="entry name" value="DprA"/>
</dbReference>
<dbReference type="PANTHER" id="PTHR43022">
    <property type="entry name" value="PROTEIN SMF"/>
    <property type="match status" value="1"/>
</dbReference>